<dbReference type="Proteomes" id="UP001283361">
    <property type="component" value="Unassembled WGS sequence"/>
</dbReference>
<feature type="domain" description="Protein kinase" evidence="16">
    <location>
        <begin position="12"/>
        <end position="267"/>
    </location>
</feature>
<evidence type="ECO:0000256" key="1">
    <source>
        <dbReference type="ARBA" id="ARBA00004123"/>
    </source>
</evidence>
<evidence type="ECO:0000259" key="16">
    <source>
        <dbReference type="PROSITE" id="PS50011"/>
    </source>
</evidence>
<feature type="compositionally biased region" description="Low complexity" evidence="15">
    <location>
        <begin position="513"/>
        <end position="529"/>
    </location>
</feature>
<comment type="subcellular location">
    <subcellularLocation>
        <location evidence="1">Nucleus</location>
    </subcellularLocation>
</comment>
<proteinExistence type="inferred from homology"/>
<dbReference type="PROSITE" id="PS00108">
    <property type="entry name" value="PROTEIN_KINASE_ST"/>
    <property type="match status" value="1"/>
</dbReference>
<dbReference type="GO" id="GO:0035556">
    <property type="term" value="P:intracellular signal transduction"/>
    <property type="evidence" value="ECO:0007669"/>
    <property type="project" value="TreeGrafter"/>
</dbReference>
<dbReference type="FunFam" id="1.10.510.10:FF:000301">
    <property type="entry name" value="Serine/threonine-protein kinase Chk1"/>
    <property type="match status" value="1"/>
</dbReference>
<keyword evidence="6 14" id="KW-0547">Nucleotide-binding</keyword>
<dbReference type="PROSITE" id="PS00107">
    <property type="entry name" value="PROTEIN_KINASE_ATP"/>
    <property type="match status" value="1"/>
</dbReference>
<evidence type="ECO:0000313" key="18">
    <source>
        <dbReference type="Proteomes" id="UP001283361"/>
    </source>
</evidence>
<feature type="compositionally biased region" description="Basic and acidic residues" evidence="15">
    <location>
        <begin position="576"/>
        <end position="604"/>
    </location>
</feature>
<evidence type="ECO:0000256" key="14">
    <source>
        <dbReference type="PROSITE-ProRule" id="PRU10141"/>
    </source>
</evidence>
<evidence type="ECO:0000256" key="3">
    <source>
        <dbReference type="ARBA" id="ARBA00012513"/>
    </source>
</evidence>
<evidence type="ECO:0000256" key="11">
    <source>
        <dbReference type="ARBA" id="ARBA00023306"/>
    </source>
</evidence>
<evidence type="ECO:0000256" key="15">
    <source>
        <dbReference type="SAM" id="MobiDB-lite"/>
    </source>
</evidence>
<evidence type="ECO:0000313" key="17">
    <source>
        <dbReference type="EMBL" id="KAK3770699.1"/>
    </source>
</evidence>
<accession>A0AAE1DHB5</accession>
<feature type="compositionally biased region" description="Polar residues" evidence="15">
    <location>
        <begin position="561"/>
        <end position="570"/>
    </location>
</feature>
<dbReference type="GO" id="GO:0006974">
    <property type="term" value="P:DNA damage response"/>
    <property type="evidence" value="ECO:0007669"/>
    <property type="project" value="UniProtKB-KW"/>
</dbReference>
<dbReference type="GO" id="GO:0005634">
    <property type="term" value="C:nucleus"/>
    <property type="evidence" value="ECO:0007669"/>
    <property type="project" value="UniProtKB-SubCell"/>
</dbReference>
<dbReference type="Gene3D" id="3.30.310.80">
    <property type="entry name" value="Kinase associated domain 1, KA1"/>
    <property type="match status" value="1"/>
</dbReference>
<keyword evidence="18" id="KW-1185">Reference proteome</keyword>
<organism evidence="17 18">
    <name type="scientific">Elysia crispata</name>
    <name type="common">lettuce slug</name>
    <dbReference type="NCBI Taxonomy" id="231223"/>
    <lineage>
        <taxon>Eukaryota</taxon>
        <taxon>Metazoa</taxon>
        <taxon>Spiralia</taxon>
        <taxon>Lophotrochozoa</taxon>
        <taxon>Mollusca</taxon>
        <taxon>Gastropoda</taxon>
        <taxon>Heterobranchia</taxon>
        <taxon>Euthyneura</taxon>
        <taxon>Panpulmonata</taxon>
        <taxon>Sacoglossa</taxon>
        <taxon>Placobranchoidea</taxon>
        <taxon>Plakobranchidae</taxon>
        <taxon>Elysia</taxon>
    </lineage>
</organism>
<keyword evidence="5" id="KW-0808">Transferase</keyword>
<evidence type="ECO:0000256" key="13">
    <source>
        <dbReference type="ARBA" id="ARBA00048679"/>
    </source>
</evidence>
<evidence type="ECO:0000256" key="2">
    <source>
        <dbReference type="ARBA" id="ARBA00010791"/>
    </source>
</evidence>
<dbReference type="InterPro" id="IPR008271">
    <property type="entry name" value="Ser/Thr_kinase_AS"/>
</dbReference>
<dbReference type="FunFam" id="3.30.200.20:FF:000229">
    <property type="entry name" value="Serine/threonine-protein kinase Chk1"/>
    <property type="match status" value="1"/>
</dbReference>
<dbReference type="Gene3D" id="3.30.200.20">
    <property type="entry name" value="Phosphorylase Kinase, domain 1"/>
    <property type="match status" value="1"/>
</dbReference>
<evidence type="ECO:0000256" key="4">
    <source>
        <dbReference type="ARBA" id="ARBA00022527"/>
    </source>
</evidence>
<evidence type="ECO:0000256" key="5">
    <source>
        <dbReference type="ARBA" id="ARBA00022679"/>
    </source>
</evidence>
<dbReference type="PANTHER" id="PTHR24346">
    <property type="entry name" value="MAP/MICROTUBULE AFFINITY-REGULATING KINASE"/>
    <property type="match status" value="1"/>
</dbReference>
<dbReference type="PANTHER" id="PTHR24346:SF107">
    <property type="entry name" value="SERINE_THREONINE-PROTEIN KINASE CHK1"/>
    <property type="match status" value="1"/>
</dbReference>
<dbReference type="GO" id="GO:0005737">
    <property type="term" value="C:cytoplasm"/>
    <property type="evidence" value="ECO:0007669"/>
    <property type="project" value="TreeGrafter"/>
</dbReference>
<dbReference type="Gene3D" id="1.10.510.10">
    <property type="entry name" value="Transferase(Phosphotransferase) domain 1"/>
    <property type="match status" value="1"/>
</dbReference>
<keyword evidence="7" id="KW-0227">DNA damage</keyword>
<dbReference type="SMART" id="SM00220">
    <property type="entry name" value="S_TKc"/>
    <property type="match status" value="1"/>
</dbReference>
<feature type="compositionally biased region" description="Low complexity" evidence="15">
    <location>
        <begin position="470"/>
        <end position="481"/>
    </location>
</feature>
<comment type="catalytic activity">
    <reaction evidence="12">
        <text>L-threonyl-[protein] + ATP = O-phospho-L-threonyl-[protein] + ADP + H(+)</text>
        <dbReference type="Rhea" id="RHEA:46608"/>
        <dbReference type="Rhea" id="RHEA-COMP:11060"/>
        <dbReference type="Rhea" id="RHEA-COMP:11605"/>
        <dbReference type="ChEBI" id="CHEBI:15378"/>
        <dbReference type="ChEBI" id="CHEBI:30013"/>
        <dbReference type="ChEBI" id="CHEBI:30616"/>
        <dbReference type="ChEBI" id="CHEBI:61977"/>
        <dbReference type="ChEBI" id="CHEBI:456216"/>
        <dbReference type="EC" id="2.7.11.1"/>
    </reaction>
</comment>
<comment type="similarity">
    <text evidence="2">Belongs to the protein kinase superfamily. CAMK Ser/Thr protein kinase family. NIM1 subfamily.</text>
</comment>
<feature type="binding site" evidence="14">
    <location>
        <position position="41"/>
    </location>
    <ligand>
        <name>ATP</name>
        <dbReference type="ChEBI" id="CHEBI:30616"/>
    </ligand>
</feature>
<dbReference type="InterPro" id="IPR000719">
    <property type="entry name" value="Prot_kinase_dom"/>
</dbReference>
<feature type="region of interest" description="Disordered" evidence="15">
    <location>
        <begin position="301"/>
        <end position="327"/>
    </location>
</feature>
<evidence type="ECO:0000256" key="10">
    <source>
        <dbReference type="ARBA" id="ARBA00023242"/>
    </source>
</evidence>
<keyword evidence="10" id="KW-0539">Nucleus</keyword>
<dbReference type="PROSITE" id="PS50011">
    <property type="entry name" value="PROTEIN_KINASE_DOM"/>
    <property type="match status" value="1"/>
</dbReference>
<keyword evidence="4" id="KW-0723">Serine/threonine-protein kinase</keyword>
<keyword evidence="11" id="KW-0131">Cell cycle</keyword>
<comment type="caution">
    <text evidence="17">The sequence shown here is derived from an EMBL/GenBank/DDBJ whole genome shotgun (WGS) entry which is preliminary data.</text>
</comment>
<dbReference type="InterPro" id="IPR011009">
    <property type="entry name" value="Kinase-like_dom_sf"/>
</dbReference>
<keyword evidence="9 14" id="KW-0067">ATP-binding</keyword>
<protein>
    <recommendedName>
        <fullName evidence="3">non-specific serine/threonine protein kinase</fullName>
        <ecNumber evidence="3">2.7.11.1</ecNumber>
    </recommendedName>
</protein>
<dbReference type="EMBL" id="JAWDGP010003792">
    <property type="protein sequence ID" value="KAK3770699.1"/>
    <property type="molecule type" value="Genomic_DNA"/>
</dbReference>
<dbReference type="Pfam" id="PF00069">
    <property type="entry name" value="Pkinase"/>
    <property type="match status" value="1"/>
</dbReference>
<evidence type="ECO:0000256" key="7">
    <source>
        <dbReference type="ARBA" id="ARBA00022763"/>
    </source>
</evidence>
<name>A0AAE1DHB5_9GAST</name>
<feature type="compositionally biased region" description="Polar residues" evidence="15">
    <location>
        <begin position="307"/>
        <end position="327"/>
    </location>
</feature>
<feature type="region of interest" description="Disordered" evidence="15">
    <location>
        <begin position="513"/>
        <end position="613"/>
    </location>
</feature>
<dbReference type="AlphaFoldDB" id="A0AAE1DHB5"/>
<dbReference type="GO" id="GO:0004674">
    <property type="term" value="F:protein serine/threonine kinase activity"/>
    <property type="evidence" value="ECO:0007669"/>
    <property type="project" value="UniProtKB-KW"/>
</dbReference>
<comment type="catalytic activity">
    <reaction evidence="13">
        <text>L-seryl-[protein] + ATP = O-phospho-L-seryl-[protein] + ADP + H(+)</text>
        <dbReference type="Rhea" id="RHEA:17989"/>
        <dbReference type="Rhea" id="RHEA-COMP:9863"/>
        <dbReference type="Rhea" id="RHEA-COMP:11604"/>
        <dbReference type="ChEBI" id="CHEBI:15378"/>
        <dbReference type="ChEBI" id="CHEBI:29999"/>
        <dbReference type="ChEBI" id="CHEBI:30616"/>
        <dbReference type="ChEBI" id="CHEBI:83421"/>
        <dbReference type="ChEBI" id="CHEBI:456216"/>
        <dbReference type="EC" id="2.7.11.1"/>
    </reaction>
</comment>
<evidence type="ECO:0000256" key="9">
    <source>
        <dbReference type="ARBA" id="ARBA00022840"/>
    </source>
</evidence>
<keyword evidence="8" id="KW-0418">Kinase</keyword>
<dbReference type="GO" id="GO:0005524">
    <property type="term" value="F:ATP binding"/>
    <property type="evidence" value="ECO:0007669"/>
    <property type="project" value="UniProtKB-UniRule"/>
</dbReference>
<evidence type="ECO:0000256" key="8">
    <source>
        <dbReference type="ARBA" id="ARBA00022777"/>
    </source>
</evidence>
<dbReference type="InterPro" id="IPR017441">
    <property type="entry name" value="Protein_kinase_ATP_BS"/>
</dbReference>
<sequence length="648" mass="72867">MNFKPTPFVEGWEFVQTLGEGAYGEVKLAVCSSTMECVAVKIINVVDSNVEEQVRKEICIHKMLDHKNVIKFYGYRKAEQVHYLFLKYASGGELFDRIEPDVGMKAPEALRHFHHLIEGVEYLHSRGVCHRDLKPENLLLDENDTLQITDFGMATVFRYQGQERELSRMCGTKPYTAPEVFKCVPYKAEPADVWSCGIILVALLAGELPWDVPTHRDKLFRAWKECCISTSPWKKIDTLALSLFRSVLVENPARRYTLAQIKKHQFYNKTFPLREEEYNGLQSACSPQNATKRQRQTIMDDFGRLSSPPNGVSSSQPDRFTSGENSLSPLSEVRHPFSFSQPVQPDDLLLNSQIQYTPGSTQTPFQKFVKRMTRFFVHTSRHDTVKEMEKFLRYQGYGVKKNSNFELTISTVDKSKSRLIFKVYFIEMAGNLLVEFRMSKGDGLEFKRHFVRIKKKLQHMIRKTAPTWPSDGAGDASDSAATEACKPTATDSNAPDSLASSATTSANKSAVSLEDSGTFSFSPSPSTSSQVDSKTDDPCGPSSSLSKDSKKNMSSKRTVEDNVSSESSTQKKIKRKETGRPSLDAKKVTGKKVDAVGRAEKGDKNSAVSTQRKVDDSLASVNGETKKLKEYMKTVKESYFGLQRSTTM</sequence>
<feature type="region of interest" description="Disordered" evidence="15">
    <location>
        <begin position="464"/>
        <end position="501"/>
    </location>
</feature>
<gene>
    <name evidence="17" type="ORF">RRG08_037891</name>
</gene>
<dbReference type="EC" id="2.7.11.1" evidence="3"/>
<reference evidence="17" key="1">
    <citation type="journal article" date="2023" name="G3 (Bethesda)">
        <title>A reference genome for the long-term kleptoplast-retaining sea slug Elysia crispata morphotype clarki.</title>
        <authorList>
            <person name="Eastman K.E."/>
            <person name="Pendleton A.L."/>
            <person name="Shaikh M.A."/>
            <person name="Suttiyut T."/>
            <person name="Ogas R."/>
            <person name="Tomko P."/>
            <person name="Gavelis G."/>
            <person name="Widhalm J.R."/>
            <person name="Wisecaver J.H."/>
        </authorList>
    </citation>
    <scope>NUCLEOTIDE SEQUENCE</scope>
    <source>
        <strain evidence="17">ECLA1</strain>
    </source>
</reference>
<evidence type="ECO:0000256" key="6">
    <source>
        <dbReference type="ARBA" id="ARBA00022741"/>
    </source>
</evidence>
<dbReference type="SUPFAM" id="SSF56112">
    <property type="entry name" value="Protein kinase-like (PK-like)"/>
    <property type="match status" value="1"/>
</dbReference>
<evidence type="ECO:0000256" key="12">
    <source>
        <dbReference type="ARBA" id="ARBA00047899"/>
    </source>
</evidence>